<evidence type="ECO:0000256" key="6">
    <source>
        <dbReference type="ARBA" id="ARBA00023315"/>
    </source>
</evidence>
<evidence type="ECO:0000256" key="7">
    <source>
        <dbReference type="RuleBase" id="RU361267"/>
    </source>
</evidence>
<evidence type="ECO:0000313" key="11">
    <source>
        <dbReference type="Proteomes" id="UP000886889"/>
    </source>
</evidence>
<evidence type="ECO:0000256" key="3">
    <source>
        <dbReference type="ARBA" id="ARBA00022516"/>
    </source>
</evidence>
<keyword evidence="3 7" id="KW-0444">Lipid biosynthesis</keyword>
<evidence type="ECO:0000259" key="9">
    <source>
        <dbReference type="SMART" id="SM00563"/>
    </source>
</evidence>
<dbReference type="SMART" id="SM00563">
    <property type="entry name" value="PlsC"/>
    <property type="match status" value="1"/>
</dbReference>
<organism evidence="10 11">
    <name type="scientific">Candidatus Merdiplasma excrementigallinarum</name>
    <dbReference type="NCBI Taxonomy" id="2840864"/>
    <lineage>
        <taxon>Bacteria</taxon>
        <taxon>Bacillati</taxon>
        <taxon>Bacillota</taxon>
        <taxon>Clostridia</taxon>
        <taxon>Lachnospirales</taxon>
        <taxon>Lachnospiraceae</taxon>
        <taxon>Lachnospiraceae incertae sedis</taxon>
        <taxon>Candidatus Merdiplasma</taxon>
    </lineage>
</organism>
<comment type="caution">
    <text evidence="10">The sequence shown here is derived from an EMBL/GenBank/DDBJ whole genome shotgun (WGS) entry which is preliminary data.</text>
</comment>
<evidence type="ECO:0000256" key="5">
    <source>
        <dbReference type="ARBA" id="ARBA00023098"/>
    </source>
</evidence>
<dbReference type="GO" id="GO:0006654">
    <property type="term" value="P:phosphatidic acid biosynthetic process"/>
    <property type="evidence" value="ECO:0007669"/>
    <property type="project" value="TreeGrafter"/>
</dbReference>
<evidence type="ECO:0000256" key="1">
    <source>
        <dbReference type="ARBA" id="ARBA00005189"/>
    </source>
</evidence>
<dbReference type="InterPro" id="IPR002123">
    <property type="entry name" value="Plipid/glycerol_acylTrfase"/>
</dbReference>
<gene>
    <name evidence="10" type="ORF">IAC80_06905</name>
</gene>
<dbReference type="GO" id="GO:0016020">
    <property type="term" value="C:membrane"/>
    <property type="evidence" value="ECO:0007669"/>
    <property type="project" value="InterPro"/>
</dbReference>
<feature type="domain" description="Phospholipid/glycerol acyltransferase" evidence="9">
    <location>
        <begin position="73"/>
        <end position="190"/>
    </location>
</feature>
<dbReference type="EC" id="2.3.1.51" evidence="7"/>
<dbReference type="Pfam" id="PF01553">
    <property type="entry name" value="Acyltransferase"/>
    <property type="match status" value="1"/>
</dbReference>
<keyword evidence="8" id="KW-1133">Transmembrane helix</keyword>
<reference evidence="10" key="1">
    <citation type="submission" date="2020-10" db="EMBL/GenBank/DDBJ databases">
        <authorList>
            <person name="Gilroy R."/>
        </authorList>
    </citation>
    <scope>NUCLEOTIDE SEQUENCE</scope>
    <source>
        <strain evidence="10">ChiBcec6-7307</strain>
    </source>
</reference>
<dbReference type="CDD" id="cd07989">
    <property type="entry name" value="LPLAT_AGPAT-like"/>
    <property type="match status" value="1"/>
</dbReference>
<feature type="transmembrane region" description="Helical" evidence="8">
    <location>
        <begin position="6"/>
        <end position="28"/>
    </location>
</feature>
<dbReference type="InterPro" id="IPR004552">
    <property type="entry name" value="AGP_acyltrans"/>
</dbReference>
<keyword evidence="5 7" id="KW-0443">Lipid metabolism</keyword>
<dbReference type="NCBIfam" id="TIGR00530">
    <property type="entry name" value="AGP_acyltrn"/>
    <property type="match status" value="1"/>
</dbReference>
<evidence type="ECO:0000313" key="10">
    <source>
        <dbReference type="EMBL" id="HIV23653.1"/>
    </source>
</evidence>
<comment type="similarity">
    <text evidence="2 7">Belongs to the 1-acyl-sn-glycerol-3-phosphate acyltransferase family.</text>
</comment>
<comment type="pathway">
    <text evidence="1">Lipid metabolism.</text>
</comment>
<evidence type="ECO:0000256" key="4">
    <source>
        <dbReference type="ARBA" id="ARBA00022679"/>
    </source>
</evidence>
<dbReference type="PANTHER" id="PTHR10434">
    <property type="entry name" value="1-ACYL-SN-GLYCEROL-3-PHOSPHATE ACYLTRANSFERASE"/>
    <property type="match status" value="1"/>
</dbReference>
<dbReference type="Proteomes" id="UP000886889">
    <property type="component" value="Unassembled WGS sequence"/>
</dbReference>
<evidence type="ECO:0000256" key="2">
    <source>
        <dbReference type="ARBA" id="ARBA00008655"/>
    </source>
</evidence>
<protein>
    <recommendedName>
        <fullName evidence="7">1-acyl-sn-glycerol-3-phosphate acyltransferase</fullName>
        <ecNumber evidence="7">2.3.1.51</ecNumber>
    </recommendedName>
</protein>
<keyword evidence="8" id="KW-0812">Transmembrane</keyword>
<keyword evidence="4 7" id="KW-0808">Transferase</keyword>
<dbReference type="EMBL" id="DVOS01000057">
    <property type="protein sequence ID" value="HIV23653.1"/>
    <property type="molecule type" value="Genomic_DNA"/>
</dbReference>
<keyword evidence="7" id="KW-1208">Phospholipid metabolism</keyword>
<evidence type="ECO:0000256" key="8">
    <source>
        <dbReference type="SAM" id="Phobius"/>
    </source>
</evidence>
<dbReference type="PANTHER" id="PTHR10434:SF64">
    <property type="entry name" value="1-ACYL-SN-GLYCEROL-3-PHOSPHATE ACYLTRANSFERASE-RELATED"/>
    <property type="match status" value="1"/>
</dbReference>
<dbReference type="AlphaFoldDB" id="A0A9D1T959"/>
<comment type="domain">
    <text evidence="7">The HXXXXD motif is essential for acyltransferase activity and may constitute the binding site for the phosphate moiety of the glycerol-3-phosphate.</text>
</comment>
<dbReference type="SUPFAM" id="SSF69593">
    <property type="entry name" value="Glycerol-3-phosphate (1)-acyltransferase"/>
    <property type="match status" value="1"/>
</dbReference>
<accession>A0A9D1T959</accession>
<sequence length="246" mass="28255">MIRLILALLSVTIFLILGIPVLGILWLVKKWKPMAADLCALRMVQWILKVMLFFCGVKETVIGEDRIPRDQAVLYILNHRSYFDIITTYARVPRRTGYIAKKELRKIPLVPLWMKRLYCLFLDRDDIKQGLQTVLTAIQQINSGISMAVFPEGTRGKGETEADMLPFHQGTFKIAQKTGCPIVPVCISNSSAIFEDHFPRVKAVHVVIEYCEPVYVNLLSPDEKKHLAEYVQEIMREKLVKNRELV</sequence>
<dbReference type="GO" id="GO:0003841">
    <property type="term" value="F:1-acylglycerol-3-phosphate O-acyltransferase activity"/>
    <property type="evidence" value="ECO:0007669"/>
    <property type="project" value="UniProtKB-UniRule"/>
</dbReference>
<keyword evidence="7" id="KW-0594">Phospholipid biosynthesis</keyword>
<name>A0A9D1T959_9FIRM</name>
<comment type="catalytic activity">
    <reaction evidence="7">
        <text>a 1-acyl-sn-glycero-3-phosphate + an acyl-CoA = a 1,2-diacyl-sn-glycero-3-phosphate + CoA</text>
        <dbReference type="Rhea" id="RHEA:19709"/>
        <dbReference type="ChEBI" id="CHEBI:57287"/>
        <dbReference type="ChEBI" id="CHEBI:57970"/>
        <dbReference type="ChEBI" id="CHEBI:58342"/>
        <dbReference type="ChEBI" id="CHEBI:58608"/>
        <dbReference type="EC" id="2.3.1.51"/>
    </reaction>
</comment>
<proteinExistence type="inferred from homology"/>
<keyword evidence="8" id="KW-0472">Membrane</keyword>
<reference evidence="10" key="2">
    <citation type="journal article" date="2021" name="PeerJ">
        <title>Extensive microbial diversity within the chicken gut microbiome revealed by metagenomics and culture.</title>
        <authorList>
            <person name="Gilroy R."/>
            <person name="Ravi A."/>
            <person name="Getino M."/>
            <person name="Pursley I."/>
            <person name="Horton D.L."/>
            <person name="Alikhan N.F."/>
            <person name="Baker D."/>
            <person name="Gharbi K."/>
            <person name="Hall N."/>
            <person name="Watson M."/>
            <person name="Adriaenssens E.M."/>
            <person name="Foster-Nyarko E."/>
            <person name="Jarju S."/>
            <person name="Secka A."/>
            <person name="Antonio M."/>
            <person name="Oren A."/>
            <person name="Chaudhuri R.R."/>
            <person name="La Ragione R."/>
            <person name="Hildebrand F."/>
            <person name="Pallen M.J."/>
        </authorList>
    </citation>
    <scope>NUCLEOTIDE SEQUENCE</scope>
    <source>
        <strain evidence="10">ChiBcec6-7307</strain>
    </source>
</reference>
<keyword evidence="6 7" id="KW-0012">Acyltransferase</keyword>